<dbReference type="GO" id="GO:0006506">
    <property type="term" value="P:GPI anchor biosynthetic process"/>
    <property type="evidence" value="ECO:0007669"/>
    <property type="project" value="TreeGrafter"/>
</dbReference>
<accession>A0AAU9IX33</accession>
<dbReference type="SUPFAM" id="SSF56219">
    <property type="entry name" value="DNase I-like"/>
    <property type="match status" value="1"/>
</dbReference>
<evidence type="ECO:0000259" key="1">
    <source>
        <dbReference type="Pfam" id="PF03372"/>
    </source>
</evidence>
<dbReference type="EMBL" id="CAJZBQ010000009">
    <property type="protein sequence ID" value="CAG9312863.1"/>
    <property type="molecule type" value="Genomic_DNA"/>
</dbReference>
<dbReference type="Pfam" id="PF03372">
    <property type="entry name" value="Exo_endo_phos"/>
    <property type="match status" value="1"/>
</dbReference>
<dbReference type="AlphaFoldDB" id="A0AAU9IX33"/>
<dbReference type="Gene3D" id="3.60.10.10">
    <property type="entry name" value="Endonuclease/exonuclease/phosphatase"/>
    <property type="match status" value="1"/>
</dbReference>
<protein>
    <recommendedName>
        <fullName evidence="1">Endonuclease/exonuclease/phosphatase domain-containing protein</fullName>
    </recommendedName>
</protein>
<dbReference type="PANTHER" id="PTHR14859">
    <property type="entry name" value="CALCOFLUOR WHITE HYPERSENSITIVE PROTEIN PRECURSOR"/>
    <property type="match status" value="1"/>
</dbReference>
<proteinExistence type="predicted"/>
<dbReference type="InterPro" id="IPR051916">
    <property type="entry name" value="GPI-anchor_lipid_remodeler"/>
</dbReference>
<comment type="caution">
    <text evidence="2">The sequence shown here is derived from an EMBL/GenBank/DDBJ whole genome shotgun (WGS) entry which is preliminary data.</text>
</comment>
<dbReference type="InterPro" id="IPR005135">
    <property type="entry name" value="Endo/exonuclease/phosphatase"/>
</dbReference>
<reference evidence="2" key="1">
    <citation type="submission" date="2021-09" db="EMBL/GenBank/DDBJ databases">
        <authorList>
            <consortium name="AG Swart"/>
            <person name="Singh M."/>
            <person name="Singh A."/>
            <person name="Seah K."/>
            <person name="Emmerich C."/>
        </authorList>
    </citation>
    <scope>NUCLEOTIDE SEQUENCE</scope>
    <source>
        <strain evidence="2">ATCC30299</strain>
    </source>
</reference>
<dbReference type="GO" id="GO:0005783">
    <property type="term" value="C:endoplasmic reticulum"/>
    <property type="evidence" value="ECO:0007669"/>
    <property type="project" value="TreeGrafter"/>
</dbReference>
<dbReference type="Proteomes" id="UP001162131">
    <property type="component" value="Unassembled WGS sequence"/>
</dbReference>
<name>A0AAU9IX33_9CILI</name>
<dbReference type="InterPro" id="IPR036691">
    <property type="entry name" value="Endo/exonu/phosph_ase_sf"/>
</dbReference>
<dbReference type="GO" id="GO:0016020">
    <property type="term" value="C:membrane"/>
    <property type="evidence" value="ECO:0007669"/>
    <property type="project" value="GOC"/>
</dbReference>
<keyword evidence="3" id="KW-1185">Reference proteome</keyword>
<gene>
    <name evidence="2" type="ORF">BSTOLATCC_MIC7655</name>
</gene>
<evidence type="ECO:0000313" key="3">
    <source>
        <dbReference type="Proteomes" id="UP001162131"/>
    </source>
</evidence>
<sequence>MIKYRMVKFYFKNLNFTLINNKTYFLGMESQSPLKILLDSRTYAIYNFRSCSYESLYHSIAKFIDDDDPTFELLVPFGNNWIHIKDDISLTTYVLRAVCPLIYVNEPGTPCILRAQTYNITKFDDDPDWDKRKHMIVQQIKKTNPDILCLQDIKNDPYHGQCLFERTFRWLTESFLLDKPKGRNMLKEILDAIPEYPYYYWHDSMVYKDGTIEGIAVISRYPISDVTSIKLSSSKEDSNERYCIRALISHPKKAFEVFNVQMTTDNKRQVMQASEILGFMDKSDKGRIPQILLGDFKIKEKYQVPGDVLEGKYHIKQQLSTLKDAWKTKESEGNGFTYPSWSSYNRFDRIYYRNLEEPPNCEVVGKALSKKTWASSHCSVYADFILSLC</sequence>
<organism evidence="2 3">
    <name type="scientific">Blepharisma stoltei</name>
    <dbReference type="NCBI Taxonomy" id="1481888"/>
    <lineage>
        <taxon>Eukaryota</taxon>
        <taxon>Sar</taxon>
        <taxon>Alveolata</taxon>
        <taxon>Ciliophora</taxon>
        <taxon>Postciliodesmatophora</taxon>
        <taxon>Heterotrichea</taxon>
        <taxon>Heterotrichida</taxon>
        <taxon>Blepharismidae</taxon>
        <taxon>Blepharisma</taxon>
    </lineage>
</organism>
<dbReference type="PANTHER" id="PTHR14859:SF1">
    <property type="entry name" value="PGAP2-INTERACTING PROTEIN"/>
    <property type="match status" value="1"/>
</dbReference>
<evidence type="ECO:0000313" key="2">
    <source>
        <dbReference type="EMBL" id="CAG9312863.1"/>
    </source>
</evidence>
<dbReference type="GO" id="GO:0003824">
    <property type="term" value="F:catalytic activity"/>
    <property type="evidence" value="ECO:0007669"/>
    <property type="project" value="InterPro"/>
</dbReference>
<feature type="domain" description="Endonuclease/exonuclease/phosphatase" evidence="1">
    <location>
        <begin position="118"/>
        <end position="375"/>
    </location>
</feature>